<evidence type="ECO:0000313" key="3">
    <source>
        <dbReference type="Proteomes" id="UP000278006"/>
    </source>
</evidence>
<gene>
    <name evidence="2" type="ORF">D8I35_04160</name>
</gene>
<name>A0A3M6R0G8_9BURK</name>
<evidence type="ECO:0000256" key="1">
    <source>
        <dbReference type="SAM" id="Phobius"/>
    </source>
</evidence>
<keyword evidence="1" id="KW-0472">Membrane</keyword>
<organism evidence="2 3">
    <name type="scientific">Corticibacter populi</name>
    <dbReference type="NCBI Taxonomy" id="1550736"/>
    <lineage>
        <taxon>Bacteria</taxon>
        <taxon>Pseudomonadati</taxon>
        <taxon>Pseudomonadota</taxon>
        <taxon>Betaproteobacteria</taxon>
        <taxon>Burkholderiales</taxon>
        <taxon>Comamonadaceae</taxon>
        <taxon>Corticibacter</taxon>
    </lineage>
</organism>
<protein>
    <submittedName>
        <fullName evidence="2">DUF4845 domain-containing protein</fullName>
    </submittedName>
</protein>
<dbReference type="InterPro" id="IPR032314">
    <property type="entry name" value="DUF4845"/>
</dbReference>
<dbReference type="Pfam" id="PF16137">
    <property type="entry name" value="DUF4845"/>
    <property type="match status" value="1"/>
</dbReference>
<dbReference type="RefSeq" id="WP_122226425.1">
    <property type="nucleotide sequence ID" value="NZ_RDQO01000001.1"/>
</dbReference>
<keyword evidence="1" id="KW-1133">Transmembrane helix</keyword>
<comment type="caution">
    <text evidence="2">The sequence shown here is derived from an EMBL/GenBank/DDBJ whole genome shotgun (WGS) entry which is preliminary data.</text>
</comment>
<accession>A0A3M6R0G8</accession>
<reference evidence="2 3" key="1">
    <citation type="submission" date="2018-10" db="EMBL/GenBank/DDBJ databases">
        <title>Draft genome of Cortibacter populi DSM10536.</title>
        <authorList>
            <person name="Bernier A.-M."/>
            <person name="Bernard K."/>
        </authorList>
    </citation>
    <scope>NUCLEOTIDE SEQUENCE [LARGE SCALE GENOMIC DNA]</scope>
    <source>
        <strain evidence="2 3">DSM 105136</strain>
    </source>
</reference>
<feature type="transmembrane region" description="Helical" evidence="1">
    <location>
        <begin position="15"/>
        <end position="36"/>
    </location>
</feature>
<keyword evidence="3" id="KW-1185">Reference proteome</keyword>
<evidence type="ECO:0000313" key="2">
    <source>
        <dbReference type="EMBL" id="RMX08302.1"/>
    </source>
</evidence>
<dbReference type="OrthoDB" id="9133279at2"/>
<sequence>MSSLIQPASVARQRGMSFISLVLLAVVIVFLGYVGVKTVPVVSEYMSLKRALKQAAQEGTVPQVRAAFDRVASIEYLDQYANPVRGADLEITKQNDVVVINVEYEREVPLFGPAYLVYRLNASSQ</sequence>
<dbReference type="AlphaFoldDB" id="A0A3M6R0G8"/>
<proteinExistence type="predicted"/>
<dbReference type="EMBL" id="RDQO01000001">
    <property type="protein sequence ID" value="RMX08302.1"/>
    <property type="molecule type" value="Genomic_DNA"/>
</dbReference>
<keyword evidence="1" id="KW-0812">Transmembrane</keyword>
<dbReference type="Proteomes" id="UP000278006">
    <property type="component" value="Unassembled WGS sequence"/>
</dbReference>